<accession>A0A4U3MGK5</accession>
<keyword evidence="1" id="KW-0694">RNA-binding</keyword>
<dbReference type="AlphaFoldDB" id="A0A4U3MGK5"/>
<proteinExistence type="predicted"/>
<dbReference type="InterPro" id="IPR036986">
    <property type="entry name" value="S4_RNA-bd_sf"/>
</dbReference>
<dbReference type="Gene3D" id="3.10.290.10">
    <property type="entry name" value="RNA-binding S4 domain"/>
    <property type="match status" value="1"/>
</dbReference>
<comment type="caution">
    <text evidence="2">The sequence shown here is derived from an EMBL/GenBank/DDBJ whole genome shotgun (WGS) entry which is preliminary data.</text>
</comment>
<name>A0A4U3MGK5_9ACTN</name>
<dbReference type="GO" id="GO:0003723">
    <property type="term" value="F:RNA binding"/>
    <property type="evidence" value="ECO:0007669"/>
    <property type="project" value="UniProtKB-KW"/>
</dbReference>
<dbReference type="SUPFAM" id="SSF55174">
    <property type="entry name" value="Alpha-L RNA-binding motif"/>
    <property type="match status" value="1"/>
</dbReference>
<dbReference type="PROSITE" id="PS50889">
    <property type="entry name" value="S4"/>
    <property type="match status" value="1"/>
</dbReference>
<dbReference type="Pfam" id="PF13275">
    <property type="entry name" value="S4_2"/>
    <property type="match status" value="1"/>
</dbReference>
<dbReference type="RefSeq" id="WP_137247891.1">
    <property type="nucleotide sequence ID" value="NZ_SZQA01000014.1"/>
</dbReference>
<organism evidence="2 3">
    <name type="scientific">Herbidospora galbida</name>
    <dbReference type="NCBI Taxonomy" id="2575442"/>
    <lineage>
        <taxon>Bacteria</taxon>
        <taxon>Bacillati</taxon>
        <taxon>Actinomycetota</taxon>
        <taxon>Actinomycetes</taxon>
        <taxon>Streptosporangiales</taxon>
        <taxon>Streptosporangiaceae</taxon>
        <taxon>Herbidospora</taxon>
    </lineage>
</organism>
<dbReference type="OrthoDB" id="9811532at2"/>
<evidence type="ECO:0000313" key="3">
    <source>
        <dbReference type="Proteomes" id="UP000308705"/>
    </source>
</evidence>
<sequence length="73" mass="8146">MRETFELDDEFIPLCDLLKYLSIAESGGEAKYMVAEGYVLVDGEVELRKRFKVRPGHVVSGDGFEIEVVAAAH</sequence>
<keyword evidence="3" id="KW-1185">Reference proteome</keyword>
<evidence type="ECO:0000256" key="1">
    <source>
        <dbReference type="PROSITE-ProRule" id="PRU00182"/>
    </source>
</evidence>
<dbReference type="CDD" id="cd00165">
    <property type="entry name" value="S4"/>
    <property type="match status" value="1"/>
</dbReference>
<dbReference type="Proteomes" id="UP000308705">
    <property type="component" value="Unassembled WGS sequence"/>
</dbReference>
<protein>
    <submittedName>
        <fullName evidence="2">RNA-binding S4 domain-containing protein</fullName>
    </submittedName>
</protein>
<dbReference type="EMBL" id="SZQA01000014">
    <property type="protein sequence ID" value="TKK87719.1"/>
    <property type="molecule type" value="Genomic_DNA"/>
</dbReference>
<evidence type="ECO:0000313" key="2">
    <source>
        <dbReference type="EMBL" id="TKK87719.1"/>
    </source>
</evidence>
<gene>
    <name evidence="2" type="ORF">FDA94_16180</name>
</gene>
<reference evidence="2 3" key="1">
    <citation type="submission" date="2019-04" db="EMBL/GenBank/DDBJ databases">
        <title>Herbidospora sp. NEAU-GS14.nov., a novel actinomycete isolated from soil.</title>
        <authorList>
            <person name="Han L."/>
        </authorList>
    </citation>
    <scope>NUCLEOTIDE SEQUENCE [LARGE SCALE GENOMIC DNA]</scope>
    <source>
        <strain evidence="2 3">NEAU-GS14</strain>
    </source>
</reference>